<evidence type="ECO:0000256" key="2">
    <source>
        <dbReference type="ARBA" id="ARBA00023043"/>
    </source>
</evidence>
<dbReference type="GO" id="GO:0005634">
    <property type="term" value="C:nucleus"/>
    <property type="evidence" value="ECO:0007669"/>
    <property type="project" value="TreeGrafter"/>
</dbReference>
<dbReference type="SMART" id="SM00248">
    <property type="entry name" value="ANK"/>
    <property type="match status" value="7"/>
</dbReference>
<protein>
    <submittedName>
        <fullName evidence="5">Ankyrin repeat-containing domain protein</fullName>
    </submittedName>
</protein>
<feature type="repeat" description="ANK" evidence="3">
    <location>
        <begin position="413"/>
        <end position="445"/>
    </location>
</feature>
<feature type="repeat" description="ANK" evidence="3">
    <location>
        <begin position="205"/>
        <end position="237"/>
    </location>
</feature>
<dbReference type="PROSITE" id="PS50297">
    <property type="entry name" value="ANK_REP_REGION"/>
    <property type="match status" value="4"/>
</dbReference>
<organism evidence="5 6">
    <name type="scientific">Podospora didyma</name>
    <dbReference type="NCBI Taxonomy" id="330526"/>
    <lineage>
        <taxon>Eukaryota</taxon>
        <taxon>Fungi</taxon>
        <taxon>Dikarya</taxon>
        <taxon>Ascomycota</taxon>
        <taxon>Pezizomycotina</taxon>
        <taxon>Sordariomycetes</taxon>
        <taxon>Sordariomycetidae</taxon>
        <taxon>Sordariales</taxon>
        <taxon>Podosporaceae</taxon>
        <taxon>Podospora</taxon>
    </lineage>
</organism>
<feature type="repeat" description="ANK" evidence="3">
    <location>
        <begin position="344"/>
        <end position="376"/>
    </location>
</feature>
<comment type="caution">
    <text evidence="5">The sequence shown here is derived from an EMBL/GenBank/DDBJ whole genome shotgun (WGS) entry which is preliminary data.</text>
</comment>
<dbReference type="AlphaFoldDB" id="A0AAE0U131"/>
<evidence type="ECO:0000313" key="5">
    <source>
        <dbReference type="EMBL" id="KAK3386679.1"/>
    </source>
</evidence>
<evidence type="ECO:0000256" key="1">
    <source>
        <dbReference type="ARBA" id="ARBA00022737"/>
    </source>
</evidence>
<dbReference type="SUPFAM" id="SSF48403">
    <property type="entry name" value="Ankyrin repeat"/>
    <property type="match status" value="1"/>
</dbReference>
<evidence type="ECO:0000313" key="6">
    <source>
        <dbReference type="Proteomes" id="UP001285441"/>
    </source>
</evidence>
<reference evidence="5" key="2">
    <citation type="submission" date="2023-06" db="EMBL/GenBank/DDBJ databases">
        <authorList>
            <consortium name="Lawrence Berkeley National Laboratory"/>
            <person name="Haridas S."/>
            <person name="Hensen N."/>
            <person name="Bonometti L."/>
            <person name="Westerberg I."/>
            <person name="Brannstrom I.O."/>
            <person name="Guillou S."/>
            <person name="Cros-Aarteil S."/>
            <person name="Calhoun S."/>
            <person name="Kuo A."/>
            <person name="Mondo S."/>
            <person name="Pangilinan J."/>
            <person name="Riley R."/>
            <person name="LaButti K."/>
            <person name="Andreopoulos B."/>
            <person name="Lipzen A."/>
            <person name="Chen C."/>
            <person name="Yanf M."/>
            <person name="Daum C."/>
            <person name="Ng V."/>
            <person name="Clum A."/>
            <person name="Steindorff A."/>
            <person name="Ohm R."/>
            <person name="Martin F."/>
            <person name="Silar P."/>
            <person name="Natvig D."/>
            <person name="Lalanne C."/>
            <person name="Gautier V."/>
            <person name="Ament-velasquez S.L."/>
            <person name="Kruys A."/>
            <person name="Hutchinson M.I."/>
            <person name="Powell A.J."/>
            <person name="Barry K."/>
            <person name="Miller A.N."/>
            <person name="Grigoriev I.V."/>
            <person name="Debuchy R."/>
            <person name="Gladieux P."/>
            <person name="Thoren M.H."/>
            <person name="Johannesson H."/>
        </authorList>
    </citation>
    <scope>NUCLEOTIDE SEQUENCE</scope>
    <source>
        <strain evidence="5">CBS 232.78</strain>
    </source>
</reference>
<feature type="repeat" description="ANK" evidence="3">
    <location>
        <begin position="446"/>
        <end position="478"/>
    </location>
</feature>
<dbReference type="EMBL" id="JAULSW010000003">
    <property type="protein sequence ID" value="KAK3386679.1"/>
    <property type="molecule type" value="Genomic_DNA"/>
</dbReference>
<dbReference type="Pfam" id="PF13637">
    <property type="entry name" value="Ank_4"/>
    <property type="match status" value="1"/>
</dbReference>
<dbReference type="PROSITE" id="PS50088">
    <property type="entry name" value="ANK_REPEAT"/>
    <property type="match status" value="6"/>
</dbReference>
<evidence type="ECO:0000256" key="4">
    <source>
        <dbReference type="SAM" id="MobiDB-lite"/>
    </source>
</evidence>
<dbReference type="InterPro" id="IPR036770">
    <property type="entry name" value="Ankyrin_rpt-contain_sf"/>
</dbReference>
<keyword evidence="6" id="KW-1185">Reference proteome</keyword>
<name>A0AAE0U131_9PEZI</name>
<accession>A0AAE0U131</accession>
<feature type="repeat" description="ANK" evidence="3">
    <location>
        <begin position="310"/>
        <end position="342"/>
    </location>
</feature>
<dbReference type="PANTHER" id="PTHR24193:SF121">
    <property type="entry name" value="ADA2A-CONTAINING COMPLEX COMPONENT 3, ISOFORM D"/>
    <property type="match status" value="1"/>
</dbReference>
<dbReference type="GO" id="GO:0045944">
    <property type="term" value="P:positive regulation of transcription by RNA polymerase II"/>
    <property type="evidence" value="ECO:0007669"/>
    <property type="project" value="TreeGrafter"/>
</dbReference>
<keyword evidence="1" id="KW-0677">Repeat</keyword>
<reference evidence="5" key="1">
    <citation type="journal article" date="2023" name="Mol. Phylogenet. Evol.">
        <title>Genome-scale phylogeny and comparative genomics of the fungal order Sordariales.</title>
        <authorList>
            <person name="Hensen N."/>
            <person name="Bonometti L."/>
            <person name="Westerberg I."/>
            <person name="Brannstrom I.O."/>
            <person name="Guillou S."/>
            <person name="Cros-Aarteil S."/>
            <person name="Calhoun S."/>
            <person name="Haridas S."/>
            <person name="Kuo A."/>
            <person name="Mondo S."/>
            <person name="Pangilinan J."/>
            <person name="Riley R."/>
            <person name="LaButti K."/>
            <person name="Andreopoulos B."/>
            <person name="Lipzen A."/>
            <person name="Chen C."/>
            <person name="Yan M."/>
            <person name="Daum C."/>
            <person name="Ng V."/>
            <person name="Clum A."/>
            <person name="Steindorff A."/>
            <person name="Ohm R.A."/>
            <person name="Martin F."/>
            <person name="Silar P."/>
            <person name="Natvig D.O."/>
            <person name="Lalanne C."/>
            <person name="Gautier V."/>
            <person name="Ament-Velasquez S.L."/>
            <person name="Kruys A."/>
            <person name="Hutchinson M.I."/>
            <person name="Powell A.J."/>
            <person name="Barry K."/>
            <person name="Miller A.N."/>
            <person name="Grigoriev I.V."/>
            <person name="Debuchy R."/>
            <person name="Gladieux P."/>
            <person name="Hiltunen Thoren M."/>
            <person name="Johannesson H."/>
        </authorList>
    </citation>
    <scope>NUCLEOTIDE SEQUENCE</scope>
    <source>
        <strain evidence="5">CBS 232.78</strain>
    </source>
</reference>
<feature type="region of interest" description="Disordered" evidence="4">
    <location>
        <begin position="556"/>
        <end position="580"/>
    </location>
</feature>
<evidence type="ECO:0000256" key="3">
    <source>
        <dbReference type="PROSITE-ProRule" id="PRU00023"/>
    </source>
</evidence>
<keyword evidence="2 3" id="KW-0040">ANK repeat</keyword>
<proteinExistence type="predicted"/>
<dbReference type="InterPro" id="IPR050663">
    <property type="entry name" value="Ankyrin-SOCS_Box"/>
</dbReference>
<dbReference type="InterPro" id="IPR002110">
    <property type="entry name" value="Ankyrin_rpt"/>
</dbReference>
<gene>
    <name evidence="5" type="ORF">B0H63DRAFT_430482</name>
</gene>
<dbReference type="GO" id="GO:0000976">
    <property type="term" value="F:transcription cis-regulatory region binding"/>
    <property type="evidence" value="ECO:0007669"/>
    <property type="project" value="TreeGrafter"/>
</dbReference>
<dbReference type="Gene3D" id="1.25.40.20">
    <property type="entry name" value="Ankyrin repeat-containing domain"/>
    <property type="match status" value="2"/>
</dbReference>
<dbReference type="Pfam" id="PF12796">
    <property type="entry name" value="Ank_2"/>
    <property type="match status" value="1"/>
</dbReference>
<sequence length="580" mass="64393">MDRHFSSLRGEVVEPLREELSLLRLELGQQRQLLEQRQETRPPISPIESATWASFIRHSVPPPRRISLCDINCHCRCHSANSYSSLGINSFASVLGSIMVAYTGKTTKACTSTSCRNYALVSQSSSLELRLVYHFPDWIMRAAVSVFFSSNLHGNPELNIRVFNIIASDGHTLAQSIFGYIHRGDVEGVRRALMEKRASVYDLYNGRSPLTESVLEYNLSLTRLLLHAGADPHQPEGSGGPNHTPVANAFRRYLLGAKELWELFPFSDFLEEIDAPALHMAVIGALNIDLEEAIQRPEYASQITMEMPHLRYPPLHIAALRSNVIDVELLLRAGADPNQKISRTSSTPLHIACYAGDYETVRSLLNAGAVVNERNDYGRTPLHIATSSLAGCDRRLLSLLVQHGADVNSRDIQRSQPLASAALQGNIEATSFLIEEGASVNNRDWEGDNVLFDAVQRNQHSSVELLLERGADFLNVNNHGWNFLHFLAANGDVKMMEIVTKRKMVGLSSTARDSTGKIPLQVLNERKVAPTTELRAAFNNLLESIDCANASIFDESEQGDGASTTSFEEFEDARETWEDA</sequence>
<dbReference type="PRINTS" id="PR01415">
    <property type="entry name" value="ANKYRIN"/>
</dbReference>
<dbReference type="Proteomes" id="UP001285441">
    <property type="component" value="Unassembled WGS sequence"/>
</dbReference>
<dbReference type="PANTHER" id="PTHR24193">
    <property type="entry name" value="ANKYRIN REPEAT PROTEIN"/>
    <property type="match status" value="1"/>
</dbReference>
<feature type="repeat" description="ANK" evidence="3">
    <location>
        <begin position="377"/>
        <end position="412"/>
    </location>
</feature>